<dbReference type="InterPro" id="IPR025584">
    <property type="entry name" value="Cthe_2159"/>
</dbReference>
<evidence type="ECO:0008006" key="6">
    <source>
        <dbReference type="Google" id="ProtNLM"/>
    </source>
</evidence>
<feature type="chain" id="PRO_5012101446" description="Carbohydrate-binding domain-containing protein" evidence="3">
    <location>
        <begin position="19"/>
        <end position="826"/>
    </location>
</feature>
<feature type="region of interest" description="Disordered" evidence="2">
    <location>
        <begin position="323"/>
        <end position="445"/>
    </location>
</feature>
<dbReference type="STRING" id="1754190.A0A1Y1ZE53"/>
<organism evidence="4 5">
    <name type="scientific">Neocallimastix californiae</name>
    <dbReference type="NCBI Taxonomy" id="1754190"/>
    <lineage>
        <taxon>Eukaryota</taxon>
        <taxon>Fungi</taxon>
        <taxon>Fungi incertae sedis</taxon>
        <taxon>Chytridiomycota</taxon>
        <taxon>Chytridiomycota incertae sedis</taxon>
        <taxon>Neocallimastigomycetes</taxon>
        <taxon>Neocallimastigales</taxon>
        <taxon>Neocallimastigaceae</taxon>
        <taxon>Neocallimastix</taxon>
    </lineage>
</organism>
<name>A0A1Y1ZE53_9FUNG</name>
<evidence type="ECO:0000256" key="2">
    <source>
        <dbReference type="SAM" id="MobiDB-lite"/>
    </source>
</evidence>
<feature type="compositionally biased region" description="Polar residues" evidence="2">
    <location>
        <begin position="705"/>
        <end position="717"/>
    </location>
</feature>
<comment type="caution">
    <text evidence="4">The sequence shown here is derived from an EMBL/GenBank/DDBJ whole genome shotgun (WGS) entry which is preliminary data.</text>
</comment>
<reference evidence="4 5" key="1">
    <citation type="submission" date="2016-08" db="EMBL/GenBank/DDBJ databases">
        <title>A Parts List for Fungal Cellulosomes Revealed by Comparative Genomics.</title>
        <authorList>
            <consortium name="DOE Joint Genome Institute"/>
            <person name="Haitjema C.H."/>
            <person name="Gilmore S.P."/>
            <person name="Henske J.K."/>
            <person name="Solomon K.V."/>
            <person name="De Groot R."/>
            <person name="Kuo A."/>
            <person name="Mondo S.J."/>
            <person name="Salamov A.A."/>
            <person name="Labutti K."/>
            <person name="Zhao Z."/>
            <person name="Chiniquy J."/>
            <person name="Barry K."/>
            <person name="Brewer H.M."/>
            <person name="Purvine S.O."/>
            <person name="Wright A.T."/>
            <person name="Boxma B."/>
            <person name="Van Alen T."/>
            <person name="Hackstein J.H."/>
            <person name="Baker S.E."/>
            <person name="Grigoriev I.V."/>
            <person name="O'Malley M.A."/>
        </authorList>
    </citation>
    <scope>NUCLEOTIDE SEQUENCE [LARGE SCALE GENOMIC DNA]</scope>
    <source>
        <strain evidence="4 5">G1</strain>
    </source>
</reference>
<dbReference type="AlphaFoldDB" id="A0A1Y1ZE53"/>
<protein>
    <recommendedName>
        <fullName evidence="6">Carbohydrate-binding domain-containing protein</fullName>
    </recommendedName>
</protein>
<feature type="coiled-coil region" evidence="1">
    <location>
        <begin position="759"/>
        <end position="786"/>
    </location>
</feature>
<feature type="signal peptide" evidence="3">
    <location>
        <begin position="1"/>
        <end position="18"/>
    </location>
</feature>
<feature type="region of interest" description="Disordered" evidence="2">
    <location>
        <begin position="523"/>
        <end position="634"/>
    </location>
</feature>
<gene>
    <name evidence="4" type="ORF">LY90DRAFT_678204</name>
</gene>
<feature type="compositionally biased region" description="Basic and acidic residues" evidence="2">
    <location>
        <begin position="541"/>
        <end position="573"/>
    </location>
</feature>
<keyword evidence="5" id="KW-1185">Reference proteome</keyword>
<feature type="compositionally biased region" description="Polar residues" evidence="2">
    <location>
        <begin position="574"/>
        <end position="589"/>
    </location>
</feature>
<feature type="compositionally biased region" description="Basic and acidic residues" evidence="2">
    <location>
        <begin position="739"/>
        <end position="749"/>
    </location>
</feature>
<feature type="compositionally biased region" description="Gly residues" evidence="2">
    <location>
        <begin position="426"/>
        <end position="437"/>
    </location>
</feature>
<evidence type="ECO:0000313" key="4">
    <source>
        <dbReference type="EMBL" id="ORY08499.1"/>
    </source>
</evidence>
<dbReference type="EMBL" id="MCOG01000421">
    <property type="protein sequence ID" value="ORY08499.1"/>
    <property type="molecule type" value="Genomic_DNA"/>
</dbReference>
<feature type="compositionally biased region" description="Polar residues" evidence="2">
    <location>
        <begin position="724"/>
        <end position="738"/>
    </location>
</feature>
<dbReference type="OrthoDB" id="2140054at2759"/>
<keyword evidence="3" id="KW-0732">Signal</keyword>
<dbReference type="Pfam" id="PF14262">
    <property type="entry name" value="Cthe_2159"/>
    <property type="match status" value="1"/>
</dbReference>
<accession>A0A1Y1ZE53</accession>
<proteinExistence type="predicted"/>
<sequence length="826" mass="89109">MKIFYLLILISFILFVWSEEVTTITQEDDNESLLNEEESTSLEIEEATEITLIPGPVICEYKKKDLKDEYDADSDVVVHCEGESCDVDGEGVVTSPGFVNITSAGTFIIQGSLDGQVYIEATKDDYIHLILDDVSIFSDNGPAIYGVTADKITITVVGNNTLADSTNYTFVNDDDDEPDACLFIDSDLSINGSGSLTVTGNFKDAIRCKKDLRLIDATINVPSSVNKGIKAKNSLCIKDANIDVTSVDSAIKVTRDDDAEKGYIVIDSGNIKVSTEKDGIHAETHLTINDGYIDVQNSKEGIEGQMIDILGGEIHIFSSNDGINASKINNEEEDDEDESKNEPEPETNAKTETESKPKNESETIAKNETDSKTIAEPKTKTKIESKEAKTETETGFPDSIPTGIPDHNEKENDDQAIDRRPEGEGNFHGGPNDQGGKGGHDQSATGADGSVYINIVGGKVFVTISGNDCDGIDSNGVLYIGGEAEVYTSIEGGEIFGTMAALDAEGYNAINTNATVIVTAESKGNSGGKKQENENGNNDQKVIKEENGGKQEAEDNVDSIHKEKENTNEKDQQGNDGENPNSKDNSQPPNDDGKYPGQNDKENDRPQRPGDIGEPNSGEHNNGGHGGMNNETGSIYQPYITTTVSSQNSGTLITVKNSDDEVIASYTPTVKFSTLLITSPKIVANETYTIILGDGTTQTVIASEADSGSVNSPSVDSPTGIIENYNTTSTVGNSTATEASKDNNEKKSVKQIDIDDGNLVDTETEKQSNEEVKENLKEAIEKTNESKTGKEVTENAESVNIKNESIKTVLYSFYEEIIKFLKPFTI</sequence>
<evidence type="ECO:0000313" key="5">
    <source>
        <dbReference type="Proteomes" id="UP000193920"/>
    </source>
</evidence>
<keyword evidence="1" id="KW-0175">Coiled coil</keyword>
<feature type="compositionally biased region" description="Basic and acidic residues" evidence="2">
    <location>
        <begin position="591"/>
        <end position="608"/>
    </location>
</feature>
<dbReference type="Proteomes" id="UP000193920">
    <property type="component" value="Unassembled WGS sequence"/>
</dbReference>
<feature type="compositionally biased region" description="Basic and acidic residues" evidence="2">
    <location>
        <begin position="416"/>
        <end position="425"/>
    </location>
</feature>
<evidence type="ECO:0000256" key="1">
    <source>
        <dbReference type="SAM" id="Coils"/>
    </source>
</evidence>
<feature type="compositionally biased region" description="Basic and acidic residues" evidence="2">
    <location>
        <begin position="340"/>
        <end position="392"/>
    </location>
</feature>
<feature type="region of interest" description="Disordered" evidence="2">
    <location>
        <begin position="705"/>
        <end position="749"/>
    </location>
</feature>
<evidence type="ECO:0000256" key="3">
    <source>
        <dbReference type="SAM" id="SignalP"/>
    </source>
</evidence>